<dbReference type="RefSeq" id="XP_064704401.1">
    <property type="nucleotide sequence ID" value="XM_064847862.1"/>
</dbReference>
<organism evidence="7 8">
    <name type="scientific">Exophiala bonariae</name>
    <dbReference type="NCBI Taxonomy" id="1690606"/>
    <lineage>
        <taxon>Eukaryota</taxon>
        <taxon>Fungi</taxon>
        <taxon>Dikarya</taxon>
        <taxon>Ascomycota</taxon>
        <taxon>Pezizomycotina</taxon>
        <taxon>Eurotiomycetes</taxon>
        <taxon>Chaetothyriomycetidae</taxon>
        <taxon>Chaetothyriales</taxon>
        <taxon>Herpotrichiellaceae</taxon>
        <taxon>Exophiala</taxon>
    </lineage>
</organism>
<evidence type="ECO:0008006" key="9">
    <source>
        <dbReference type="Google" id="ProtNLM"/>
    </source>
</evidence>
<name>A0AAV9N768_9EURO</name>
<comment type="caution">
    <text evidence="7">The sequence shown here is derived from an EMBL/GenBank/DDBJ whole genome shotgun (WGS) entry which is preliminary data.</text>
</comment>
<reference evidence="7 8" key="1">
    <citation type="submission" date="2023-08" db="EMBL/GenBank/DDBJ databases">
        <title>Black Yeasts Isolated from many extreme environments.</title>
        <authorList>
            <person name="Coleine C."/>
            <person name="Stajich J.E."/>
            <person name="Selbmann L."/>
        </authorList>
    </citation>
    <scope>NUCLEOTIDE SEQUENCE [LARGE SCALE GENOMIC DNA]</scope>
    <source>
        <strain evidence="7 8">CCFEE 5792</strain>
    </source>
</reference>
<dbReference type="GeneID" id="89972463"/>
<evidence type="ECO:0000256" key="3">
    <source>
        <dbReference type="ARBA" id="ARBA00023125"/>
    </source>
</evidence>
<keyword evidence="3" id="KW-0238">DNA-binding</keyword>
<gene>
    <name evidence="7" type="ORF">LTR84_004285</name>
</gene>
<evidence type="ECO:0000256" key="1">
    <source>
        <dbReference type="ARBA" id="ARBA00004123"/>
    </source>
</evidence>
<dbReference type="AlphaFoldDB" id="A0AAV9N768"/>
<dbReference type="GO" id="GO:0000976">
    <property type="term" value="F:transcription cis-regulatory region binding"/>
    <property type="evidence" value="ECO:0007669"/>
    <property type="project" value="TreeGrafter"/>
</dbReference>
<dbReference type="InterPro" id="IPR051089">
    <property type="entry name" value="prtT"/>
</dbReference>
<evidence type="ECO:0000313" key="8">
    <source>
        <dbReference type="Proteomes" id="UP001358417"/>
    </source>
</evidence>
<protein>
    <recommendedName>
        <fullName evidence="9">Transcription factor domain-containing protein</fullName>
    </recommendedName>
</protein>
<dbReference type="CDD" id="cd12148">
    <property type="entry name" value="fungal_TF_MHR"/>
    <property type="match status" value="1"/>
</dbReference>
<evidence type="ECO:0000313" key="7">
    <source>
        <dbReference type="EMBL" id="KAK5049356.1"/>
    </source>
</evidence>
<evidence type="ECO:0000256" key="6">
    <source>
        <dbReference type="SAM" id="MobiDB-lite"/>
    </source>
</evidence>
<comment type="subcellular location">
    <subcellularLocation>
        <location evidence="1">Nucleus</location>
    </subcellularLocation>
</comment>
<dbReference type="Proteomes" id="UP001358417">
    <property type="component" value="Unassembled WGS sequence"/>
</dbReference>
<dbReference type="PANTHER" id="PTHR31845">
    <property type="entry name" value="FINGER DOMAIN PROTEIN, PUTATIVE-RELATED"/>
    <property type="match status" value="1"/>
</dbReference>
<evidence type="ECO:0000256" key="4">
    <source>
        <dbReference type="ARBA" id="ARBA00023163"/>
    </source>
</evidence>
<feature type="compositionally biased region" description="Polar residues" evidence="6">
    <location>
        <begin position="19"/>
        <end position="29"/>
    </location>
</feature>
<keyword evidence="5" id="KW-0539">Nucleus</keyword>
<dbReference type="PANTHER" id="PTHR31845:SF17">
    <property type="entry name" value="ZN(II)2CYS6 TRANSCRIPTION FACTOR (EUROFUNG)"/>
    <property type="match status" value="1"/>
</dbReference>
<feature type="region of interest" description="Disordered" evidence="6">
    <location>
        <begin position="1"/>
        <end position="34"/>
    </location>
</feature>
<evidence type="ECO:0000256" key="2">
    <source>
        <dbReference type="ARBA" id="ARBA00023015"/>
    </source>
</evidence>
<sequence>MTGLPSHRSPTHRSDTHESPNSISRTENTSFPSLPSVYSLSPLDVLGSVTLQESPSDSRHQYQWEPRDRMISESRSAEISENVLAEYIEFFREKILYCVPVIDDEDLRDERYVIAHKRPLAYCASFVASQFIPGSANVRQQLLAHTLNFIETTRGPLTQDEDILWTQLQALAVLYAYRSAGDLFPLSGAPRPHGFLDHWTLKSSIETFALKAGLHRSIDRLKVLLRKDSSDISKSLTLAMYVYWLWLVTMSHHFSLMTRTPPTLREDSTITLAVGLLRDIPRPSRMTRILAEVDLYTLWQQAGRSAPGLAEWWCTPSDSMSVEAIVAILDDFEGALDVWSKRWGLRGDSNVTISNVDTSKNGAVNFHFQSTRFCISSFGTRYILEKTRCAYDEEFTSRSTLSQLARESVLKSVQAAHACSRCLVDISPLRRETFRYMGDLGYAFVAFCCLYLIQAYELFGATLPMPDSYMTSVEEVANLMTEMAVANNTTPQLYGNSILRQLKRALEGSTAVYRDAQLWTETDNEAIGEPAHPPMEQPPPTPDVDLINVPPPGHYLRHDDAGFQLQANSAFATSPPLFSIFEPSWAHLLR</sequence>
<proteinExistence type="predicted"/>
<dbReference type="GO" id="GO:0005634">
    <property type="term" value="C:nucleus"/>
    <property type="evidence" value="ECO:0007669"/>
    <property type="project" value="UniProtKB-SubCell"/>
</dbReference>
<evidence type="ECO:0000256" key="5">
    <source>
        <dbReference type="ARBA" id="ARBA00023242"/>
    </source>
</evidence>
<accession>A0AAV9N768</accession>
<dbReference type="EMBL" id="JAVRRD010000019">
    <property type="protein sequence ID" value="KAK5049356.1"/>
    <property type="molecule type" value="Genomic_DNA"/>
</dbReference>
<keyword evidence="4" id="KW-0804">Transcription</keyword>
<keyword evidence="2" id="KW-0805">Transcription regulation</keyword>
<dbReference type="GO" id="GO:0000981">
    <property type="term" value="F:DNA-binding transcription factor activity, RNA polymerase II-specific"/>
    <property type="evidence" value="ECO:0007669"/>
    <property type="project" value="TreeGrafter"/>
</dbReference>
<keyword evidence="8" id="KW-1185">Reference proteome</keyword>